<accession>Q6XLY1</accession>
<proteinExistence type="predicted"/>
<dbReference type="KEGG" id="vg:41332264"/>
<reference evidence="1" key="1">
    <citation type="journal article" date="2003" name="J. Mol. Evol.">
        <title>Comparisons of two large phaeoviral genomes and evolutionary implications.</title>
        <authorList>
            <person name="Delaroque N."/>
            <person name="Boland W."/>
            <person name="Muller D.G."/>
            <person name="Knippers R."/>
        </authorList>
    </citation>
    <scope>NUCLEOTIDE SEQUENCE</scope>
    <source>
        <strain evidence="1">FirrV-1</strain>
    </source>
</reference>
<dbReference type="GeneID" id="41332264"/>
<reference evidence="1" key="2">
    <citation type="submission" date="2003-01" db="EMBL/GenBank/DDBJ databases">
        <title>Partial Nucleotide Sequence of the Feldmannia irregularis Virus FirrV-1 Genome: On the Evolution of Large Phaeoviral Genomes.</title>
        <authorList>
            <person name="Delaroque N."/>
            <person name="Knippers R."/>
            <person name="Mueller D.G."/>
            <person name="Boland W."/>
        </authorList>
    </citation>
    <scope>NUCLEOTIDE SEQUENCE</scope>
    <source>
        <strain evidence="1">FirrV-1</strain>
    </source>
</reference>
<sequence length="258" mass="29373">MDFMTGLAARAVARVMVTGLFFYSKVRLKYKWTYRKYFPRPFTGLLDSVLHVADGQIYCPRTVSDCVRVRQAFLVLHDRALDVTTRIRDIQEREFSNARFGRLGQFHVYIEDLVPPGTWGSCEDKRFWLDVRYTGHADLVNKWTAKTYAVKYAGRCGERNEKVVFPPYSVHTPAETGFGVSRVLLVVDGGEHGDKKNLLSLCKEYAGLRGDFYEQHDDPLILKRHVSRATATVKILEGGCMKTVNVSCKMGQEESVTS</sequence>
<name>Q6XLY1_9PHYC</name>
<dbReference type="EMBL" id="AY225134">
    <property type="protein sequence ID" value="AAR26930.1"/>
    <property type="molecule type" value="Genomic_DNA"/>
</dbReference>
<dbReference type="RefSeq" id="YP_009665668.1">
    <property type="nucleotide sequence ID" value="NC_043252.1"/>
</dbReference>
<evidence type="ECO:0000313" key="1">
    <source>
        <dbReference type="EMBL" id="AAR26930.1"/>
    </source>
</evidence>
<protein>
    <submittedName>
        <fullName evidence="1">FirrV-1-B55</fullName>
    </submittedName>
</protein>
<organism evidence="1">
    <name type="scientific">Feldmannia irregularis virus a</name>
    <dbReference type="NCBI Taxonomy" id="231992"/>
    <lineage>
        <taxon>Viruses</taxon>
        <taxon>Varidnaviria</taxon>
        <taxon>Bamfordvirae</taxon>
        <taxon>Nucleocytoviricota</taxon>
        <taxon>Megaviricetes</taxon>
        <taxon>Algavirales</taxon>
        <taxon>Phycodnaviridae</taxon>
        <taxon>Phaeovirus</taxon>
        <taxon>Phaeovirus irregularis</taxon>
    </lineage>
</organism>